<dbReference type="GO" id="GO:0003724">
    <property type="term" value="F:RNA helicase activity"/>
    <property type="evidence" value="ECO:0007669"/>
    <property type="project" value="UniProtKB-EC"/>
</dbReference>
<comment type="caution">
    <text evidence="13">The sequence shown here is derived from an EMBL/GenBank/DDBJ whole genome shotgun (WGS) entry which is preliminary data.</text>
</comment>
<evidence type="ECO:0000256" key="3">
    <source>
        <dbReference type="ARBA" id="ARBA00022801"/>
    </source>
</evidence>
<dbReference type="InterPro" id="IPR000629">
    <property type="entry name" value="RNA-helicase_DEAD-box_CS"/>
</dbReference>
<dbReference type="SUPFAM" id="SSF52540">
    <property type="entry name" value="P-loop containing nucleoside triphosphate hydrolases"/>
    <property type="match status" value="1"/>
</dbReference>
<dbReference type="PANTHER" id="PTHR47958">
    <property type="entry name" value="ATP-DEPENDENT RNA HELICASE DBP3"/>
    <property type="match status" value="1"/>
</dbReference>
<keyword evidence="3 9" id="KW-0378">Hydrolase</keyword>
<evidence type="ECO:0000256" key="2">
    <source>
        <dbReference type="ARBA" id="ARBA00022741"/>
    </source>
</evidence>
<dbReference type="SMART" id="SM00490">
    <property type="entry name" value="HELICc"/>
    <property type="match status" value="1"/>
</dbReference>
<dbReference type="PROSITE" id="PS00039">
    <property type="entry name" value="DEAD_ATP_HELICASE"/>
    <property type="match status" value="1"/>
</dbReference>
<evidence type="ECO:0000259" key="12">
    <source>
        <dbReference type="PROSITE" id="PS51195"/>
    </source>
</evidence>
<dbReference type="GO" id="GO:0003723">
    <property type="term" value="F:RNA binding"/>
    <property type="evidence" value="ECO:0007669"/>
    <property type="project" value="UniProtKB-KW"/>
</dbReference>
<dbReference type="EMBL" id="JALJOS010000006">
    <property type="protein sequence ID" value="KAK9837776.1"/>
    <property type="molecule type" value="Genomic_DNA"/>
</dbReference>
<keyword evidence="6" id="KW-0694">RNA-binding</keyword>
<feature type="domain" description="DEAD-box RNA helicase Q" evidence="12">
    <location>
        <begin position="28"/>
        <end position="56"/>
    </location>
</feature>
<dbReference type="AlphaFoldDB" id="A0AAW1RXC9"/>
<dbReference type="GO" id="GO:0005524">
    <property type="term" value="F:ATP binding"/>
    <property type="evidence" value="ECO:0007669"/>
    <property type="project" value="UniProtKB-KW"/>
</dbReference>
<organism evidence="13 14">
    <name type="scientific">Apatococcus lobatus</name>
    <dbReference type="NCBI Taxonomy" id="904363"/>
    <lineage>
        <taxon>Eukaryota</taxon>
        <taxon>Viridiplantae</taxon>
        <taxon>Chlorophyta</taxon>
        <taxon>core chlorophytes</taxon>
        <taxon>Trebouxiophyceae</taxon>
        <taxon>Chlorellales</taxon>
        <taxon>Chlorellaceae</taxon>
        <taxon>Apatococcus</taxon>
    </lineage>
</organism>
<evidence type="ECO:0000256" key="1">
    <source>
        <dbReference type="ARBA" id="ARBA00012552"/>
    </source>
</evidence>
<evidence type="ECO:0000259" key="10">
    <source>
        <dbReference type="PROSITE" id="PS51192"/>
    </source>
</evidence>
<dbReference type="InterPro" id="IPR011545">
    <property type="entry name" value="DEAD/DEAH_box_helicase_dom"/>
</dbReference>
<evidence type="ECO:0000256" key="4">
    <source>
        <dbReference type="ARBA" id="ARBA00022806"/>
    </source>
</evidence>
<feature type="short sequence motif" description="Q motif" evidence="8">
    <location>
        <begin position="28"/>
        <end position="56"/>
    </location>
</feature>
<evidence type="ECO:0000313" key="14">
    <source>
        <dbReference type="Proteomes" id="UP001438707"/>
    </source>
</evidence>
<dbReference type="PROSITE" id="PS51192">
    <property type="entry name" value="HELICASE_ATP_BIND_1"/>
    <property type="match status" value="1"/>
</dbReference>
<dbReference type="CDD" id="cd18787">
    <property type="entry name" value="SF2_C_DEAD"/>
    <property type="match status" value="1"/>
</dbReference>
<dbReference type="InterPro" id="IPR014001">
    <property type="entry name" value="Helicase_ATP-bd"/>
</dbReference>
<protein>
    <recommendedName>
        <fullName evidence="1">RNA helicase</fullName>
        <ecNumber evidence="1">3.6.4.13</ecNumber>
    </recommendedName>
</protein>
<gene>
    <name evidence="13" type="ORF">WJX74_004828</name>
</gene>
<dbReference type="FunFam" id="3.40.50.300:FF:000031">
    <property type="entry name" value="Eukaryotic initiation factor 4A-III"/>
    <property type="match status" value="1"/>
</dbReference>
<keyword evidence="4 9" id="KW-0347">Helicase</keyword>
<dbReference type="EC" id="3.6.4.13" evidence="1"/>
<accession>A0AAW1RXC9</accession>
<dbReference type="InterPro" id="IPR014014">
    <property type="entry name" value="RNA_helicase_DEAD_Q_motif"/>
</dbReference>
<dbReference type="InterPro" id="IPR027417">
    <property type="entry name" value="P-loop_NTPase"/>
</dbReference>
<keyword evidence="14" id="KW-1185">Reference proteome</keyword>
<proteinExistence type="inferred from homology"/>
<evidence type="ECO:0000256" key="5">
    <source>
        <dbReference type="ARBA" id="ARBA00022840"/>
    </source>
</evidence>
<dbReference type="PROSITE" id="PS51195">
    <property type="entry name" value="Q_MOTIF"/>
    <property type="match status" value="1"/>
</dbReference>
<dbReference type="InterPro" id="IPR001650">
    <property type="entry name" value="Helicase_C-like"/>
</dbReference>
<dbReference type="Pfam" id="PF00271">
    <property type="entry name" value="Helicase_C"/>
    <property type="match status" value="1"/>
</dbReference>
<feature type="domain" description="Helicase ATP-binding" evidence="10">
    <location>
        <begin position="59"/>
        <end position="229"/>
    </location>
</feature>
<name>A0AAW1RXC9_9CHLO</name>
<feature type="domain" description="Helicase C-terminal" evidence="11">
    <location>
        <begin position="240"/>
        <end position="401"/>
    </location>
</feature>
<dbReference type="GO" id="GO:0016787">
    <property type="term" value="F:hydrolase activity"/>
    <property type="evidence" value="ECO:0007669"/>
    <property type="project" value="UniProtKB-KW"/>
</dbReference>
<evidence type="ECO:0000259" key="11">
    <source>
        <dbReference type="PROSITE" id="PS51194"/>
    </source>
</evidence>
<reference evidence="13 14" key="1">
    <citation type="journal article" date="2024" name="Nat. Commun.">
        <title>Phylogenomics reveals the evolutionary origins of lichenization in chlorophyte algae.</title>
        <authorList>
            <person name="Puginier C."/>
            <person name="Libourel C."/>
            <person name="Otte J."/>
            <person name="Skaloud P."/>
            <person name="Haon M."/>
            <person name="Grisel S."/>
            <person name="Petersen M."/>
            <person name="Berrin J.G."/>
            <person name="Delaux P.M."/>
            <person name="Dal Grande F."/>
            <person name="Keller J."/>
        </authorList>
    </citation>
    <scope>NUCLEOTIDE SEQUENCE [LARGE SCALE GENOMIC DNA]</scope>
    <source>
        <strain evidence="13 14">SAG 2145</strain>
    </source>
</reference>
<comment type="catalytic activity">
    <reaction evidence="7">
        <text>ATP + H2O = ADP + phosphate + H(+)</text>
        <dbReference type="Rhea" id="RHEA:13065"/>
        <dbReference type="ChEBI" id="CHEBI:15377"/>
        <dbReference type="ChEBI" id="CHEBI:15378"/>
        <dbReference type="ChEBI" id="CHEBI:30616"/>
        <dbReference type="ChEBI" id="CHEBI:43474"/>
        <dbReference type="ChEBI" id="CHEBI:456216"/>
        <dbReference type="EC" id="3.6.4.13"/>
    </reaction>
</comment>
<keyword evidence="2 9" id="KW-0547">Nucleotide-binding</keyword>
<evidence type="ECO:0000256" key="9">
    <source>
        <dbReference type="RuleBase" id="RU000492"/>
    </source>
</evidence>
<dbReference type="PROSITE" id="PS51194">
    <property type="entry name" value="HELICASE_CTER"/>
    <property type="match status" value="1"/>
</dbReference>
<dbReference type="FunFam" id="3.40.50.300:FF:000849">
    <property type="entry name" value="ATP-dependent RNA helicase DBP5"/>
    <property type="match status" value="1"/>
</dbReference>
<evidence type="ECO:0000256" key="8">
    <source>
        <dbReference type="PROSITE-ProRule" id="PRU00552"/>
    </source>
</evidence>
<keyword evidence="5 9" id="KW-0067">ATP-binding</keyword>
<dbReference type="Proteomes" id="UP001438707">
    <property type="component" value="Unassembled WGS sequence"/>
</dbReference>
<comment type="similarity">
    <text evidence="9">Belongs to the DEAD box helicase family.</text>
</comment>
<evidence type="ECO:0000256" key="7">
    <source>
        <dbReference type="ARBA" id="ARBA00047984"/>
    </source>
</evidence>
<dbReference type="SMART" id="SM00487">
    <property type="entry name" value="DEXDc"/>
    <property type="match status" value="1"/>
</dbReference>
<dbReference type="Pfam" id="PF00270">
    <property type="entry name" value="DEAD"/>
    <property type="match status" value="1"/>
</dbReference>
<sequence>MGGRGRPLPMEDLDDDAFETSKDVTAVKSFDSMGLKHDLLRGVYNYGFEKPSAIQQRAVQPIITRRDVIAQAQSGTGKTSMISLTMLQLLDTSLRECQALILSPTRELAAQTEKTISAIGNSMKVIAHCCIGGKSLGEDIRQCERGVHVVSGTPGRVFDMIKRRSLRTRSIRTLVLDEADEMLAKGFKEQIYEVYRYLPPDTQVVVVSATMPNDILEMTKKFMTDPIRVLVKRDELTLEGIKQFFVAVEREEWKFDTLTDLYDTLTITQAVIFVNTKKKADWLTDRLRQSNFTVASMHGDMPQKERDAIMADFRAGGSRVLITTDVWARGLDVQQVSLVINYDLPNNRELYIHRIGRSGRYGRKGVAINFVREDDVRVLRDIEQYYSTQIDEMPMNVADLI</sequence>
<evidence type="ECO:0000313" key="13">
    <source>
        <dbReference type="EMBL" id="KAK9837776.1"/>
    </source>
</evidence>
<dbReference type="Gene3D" id="3.40.50.300">
    <property type="entry name" value="P-loop containing nucleotide triphosphate hydrolases"/>
    <property type="match status" value="2"/>
</dbReference>
<evidence type="ECO:0000256" key="6">
    <source>
        <dbReference type="ARBA" id="ARBA00022884"/>
    </source>
</evidence>